<sequence length="312" mass="36278">MKKLTVLMPVYNGRLDWVEGAVSSILNQSFRDFNFLIINDGSNQEMTEFLMSLPSRDGRIKILNNDGNKGLVYSLNRGLEESGTEWVARMDADDWAFPHRLEVQMDYLENSKSVSVLGTKAVYLEDGKPVLKKNLPLTMENIAASLPFYCCICHPTVILNRKAVLSVGGYPNVKNAEDYALWLELLRTKKYNFINLDSICLRYRRGLERKEYRQIQVSSSYRVRDLFFNQLGLDVHSICRGNLWELHNIIVSKILLLHPDANRSILMINADKFILDLLRSKNCSIPSTILEYQKWKFYYLWHKFNSTFDDLR</sequence>
<dbReference type="AlphaFoldDB" id="A0AAI9SDJ1"/>
<evidence type="ECO:0000256" key="2">
    <source>
        <dbReference type="ARBA" id="ARBA00022676"/>
    </source>
</evidence>
<dbReference type="InterPro" id="IPR029044">
    <property type="entry name" value="Nucleotide-diphossugar_trans"/>
</dbReference>
<protein>
    <submittedName>
        <fullName evidence="5">Glycosyltransferase</fullName>
    </submittedName>
</protein>
<dbReference type="Pfam" id="PF00535">
    <property type="entry name" value="Glycos_transf_2"/>
    <property type="match status" value="1"/>
</dbReference>
<dbReference type="RefSeq" id="WP_139688602.1">
    <property type="nucleotide sequence ID" value="NZ_WEHW01000003.1"/>
</dbReference>
<dbReference type="InterPro" id="IPR050834">
    <property type="entry name" value="Glycosyltransf_2"/>
</dbReference>
<comment type="similarity">
    <text evidence="1">Belongs to the glycosyltransferase 2 family.</text>
</comment>
<dbReference type="SUPFAM" id="SSF53448">
    <property type="entry name" value="Nucleotide-diphospho-sugar transferases"/>
    <property type="match status" value="1"/>
</dbReference>
<keyword evidence="3" id="KW-0808">Transferase</keyword>
<proteinExistence type="inferred from homology"/>
<name>A0AAI9SDJ1_9BURK</name>
<evidence type="ECO:0000256" key="1">
    <source>
        <dbReference type="ARBA" id="ARBA00006739"/>
    </source>
</evidence>
<dbReference type="PANTHER" id="PTHR43685">
    <property type="entry name" value="GLYCOSYLTRANSFERASE"/>
    <property type="match status" value="1"/>
</dbReference>
<accession>A0AAI9SDJ1</accession>
<evidence type="ECO:0000259" key="4">
    <source>
        <dbReference type="Pfam" id="PF00535"/>
    </source>
</evidence>
<dbReference type="Proteomes" id="UP000469462">
    <property type="component" value="Unassembled WGS sequence"/>
</dbReference>
<dbReference type="EMBL" id="WEHW01000003">
    <property type="protein sequence ID" value="KAB7652471.1"/>
    <property type="molecule type" value="Genomic_DNA"/>
</dbReference>
<gene>
    <name evidence="5" type="ORF">GBM96_02345</name>
</gene>
<reference evidence="5 6" key="1">
    <citation type="submission" date="2019-10" db="EMBL/GenBank/DDBJ databases">
        <title>Genome diversity of Sutterella seckii.</title>
        <authorList>
            <person name="Chaplin A.V."/>
            <person name="Sokolova S.R."/>
            <person name="Mosin K.A."/>
            <person name="Ivanova E.L."/>
            <person name="Kochetkova T.O."/>
            <person name="Goltsov A.Y."/>
            <person name="Trofimov D.Y."/>
            <person name="Efimov B.A."/>
        </authorList>
    </citation>
    <scope>NUCLEOTIDE SEQUENCE [LARGE SCALE GENOMIC DNA]</scope>
    <source>
        <strain evidence="5 6">ASD3426</strain>
    </source>
</reference>
<keyword evidence="6" id="KW-1185">Reference proteome</keyword>
<keyword evidence="2" id="KW-0328">Glycosyltransferase</keyword>
<organism evidence="5 6">
    <name type="scientific">Sutterella seckii</name>
    <dbReference type="NCBI Taxonomy" id="1944635"/>
    <lineage>
        <taxon>Bacteria</taxon>
        <taxon>Pseudomonadati</taxon>
        <taxon>Pseudomonadota</taxon>
        <taxon>Betaproteobacteria</taxon>
        <taxon>Burkholderiales</taxon>
        <taxon>Sutterellaceae</taxon>
        <taxon>Sutterella</taxon>
    </lineage>
</organism>
<dbReference type="GO" id="GO:0016757">
    <property type="term" value="F:glycosyltransferase activity"/>
    <property type="evidence" value="ECO:0007669"/>
    <property type="project" value="UniProtKB-KW"/>
</dbReference>
<comment type="caution">
    <text evidence="5">The sequence shown here is derived from an EMBL/GenBank/DDBJ whole genome shotgun (WGS) entry which is preliminary data.</text>
</comment>
<evidence type="ECO:0000313" key="6">
    <source>
        <dbReference type="Proteomes" id="UP000469462"/>
    </source>
</evidence>
<feature type="domain" description="Glycosyltransferase 2-like" evidence="4">
    <location>
        <begin position="5"/>
        <end position="165"/>
    </location>
</feature>
<evidence type="ECO:0000256" key="3">
    <source>
        <dbReference type="ARBA" id="ARBA00022679"/>
    </source>
</evidence>
<dbReference type="InterPro" id="IPR001173">
    <property type="entry name" value="Glyco_trans_2-like"/>
</dbReference>
<evidence type="ECO:0000313" key="5">
    <source>
        <dbReference type="EMBL" id="KAB7652471.1"/>
    </source>
</evidence>
<dbReference type="PANTHER" id="PTHR43685:SF5">
    <property type="entry name" value="GLYCOSYLTRANSFERASE EPSE-RELATED"/>
    <property type="match status" value="1"/>
</dbReference>
<dbReference type="Gene3D" id="3.90.550.10">
    <property type="entry name" value="Spore Coat Polysaccharide Biosynthesis Protein SpsA, Chain A"/>
    <property type="match status" value="1"/>
</dbReference>